<name>A0A2Z6UVR5_MICAE</name>
<gene>
    <name evidence="2" type="ORF">MSj_02816</name>
</gene>
<sequence length="499" mass="58737">MCKIAARNLTRLKELKSNIPNPRNEDREINFIDMAAEIKAAKIGQINEKKIREFFGGKPIESYYVKKICNFLKVDVTEIVDPDEWNRLQNLVNPHNPAEELNHNQIKRHIPEQTFNNIVDDKTREFVGREYIYDQIDEYLKDESFPSGYIILKGEPGIGKTALMSNLVRKRKWIHHFVTEGTDSTEIFLASICSQLIVKYELPYSKLPECQPDQRILTYRNFIDEDLLPQAIEKVKDNKEDNTVVILVDALDEAKRSPLDGELNILGLPKALPQGVFFIVTSREADDQHFYVNNNKRIDIKDDDEDNLNDVRLYVESYLNDPGVRQQIEKWQVSDADFVEKITKKSEGNFMYLFYVMTDIKEQKLSEDIKDSIHDLPQGLNGYYNKHWDFMEKSYKDRFREIDEKVIRIIAALHTPASISYIAEISKFPTNTVSEIINLWRNCFNEIIENNKQHYRIYHRSFYDFLKRKLHFDDITSFDVQPNKLIVENMLNKLHRRKA</sequence>
<dbReference type="Pfam" id="PF13191">
    <property type="entry name" value="AAA_16"/>
    <property type="match status" value="1"/>
</dbReference>
<dbReference type="SUPFAM" id="SSF52540">
    <property type="entry name" value="P-loop containing nucleoside triphosphate hydrolases"/>
    <property type="match status" value="1"/>
</dbReference>
<dbReference type="Proteomes" id="UP000248272">
    <property type="component" value="Unassembled WGS sequence"/>
</dbReference>
<evidence type="ECO:0000259" key="1">
    <source>
        <dbReference type="Pfam" id="PF13191"/>
    </source>
</evidence>
<reference evidence="2 3" key="1">
    <citation type="journal article" date="2018" name="Front. Microbiol.">
        <title>Adaptation of the Freshwater Bloom-Forming Cyanobacterium Microcystis aeruginosa to Brackish Water Is Driven by Recent Horizontal Transfer of Sucrose Genes.</title>
        <authorList>
            <person name="Tanabe Y."/>
            <person name="Hodoki Y."/>
            <person name="Sano T."/>
            <person name="Tada K."/>
            <person name="Watanabe M.M."/>
        </authorList>
    </citation>
    <scope>NUCLEOTIDE SEQUENCE [LARGE SCALE GENOMIC DNA]</scope>
    <source>
        <strain evidence="2 3">Sj</strain>
    </source>
</reference>
<comment type="caution">
    <text evidence="2">The sequence shown here is derived from an EMBL/GenBank/DDBJ whole genome shotgun (WGS) entry which is preliminary data.</text>
</comment>
<dbReference type="Gene3D" id="3.40.50.300">
    <property type="entry name" value="P-loop containing nucleotide triphosphate hydrolases"/>
    <property type="match status" value="1"/>
</dbReference>
<dbReference type="PANTHER" id="PTHR10039">
    <property type="entry name" value="AMELOGENIN"/>
    <property type="match status" value="1"/>
</dbReference>
<dbReference type="AlphaFoldDB" id="A0A2Z6UVR5"/>
<evidence type="ECO:0000313" key="3">
    <source>
        <dbReference type="Proteomes" id="UP000248272"/>
    </source>
</evidence>
<dbReference type="EMBL" id="BDSG01000069">
    <property type="protein sequence ID" value="GBL11313.1"/>
    <property type="molecule type" value="Genomic_DNA"/>
</dbReference>
<protein>
    <recommendedName>
        <fullName evidence="1">Orc1-like AAA ATPase domain-containing protein</fullName>
    </recommendedName>
</protein>
<dbReference type="InterPro" id="IPR041664">
    <property type="entry name" value="AAA_16"/>
</dbReference>
<organism evidence="2 3">
    <name type="scientific">Microcystis aeruginosa Sj</name>
    <dbReference type="NCBI Taxonomy" id="1979544"/>
    <lineage>
        <taxon>Bacteria</taxon>
        <taxon>Bacillati</taxon>
        <taxon>Cyanobacteriota</taxon>
        <taxon>Cyanophyceae</taxon>
        <taxon>Oscillatoriophycideae</taxon>
        <taxon>Chroococcales</taxon>
        <taxon>Microcystaceae</taxon>
        <taxon>Microcystis</taxon>
    </lineage>
</organism>
<proteinExistence type="predicted"/>
<evidence type="ECO:0000313" key="2">
    <source>
        <dbReference type="EMBL" id="GBL11313.1"/>
    </source>
</evidence>
<feature type="domain" description="Orc1-like AAA ATPase" evidence="1">
    <location>
        <begin position="125"/>
        <end position="260"/>
    </location>
</feature>
<dbReference type="InterPro" id="IPR027417">
    <property type="entry name" value="P-loop_NTPase"/>
</dbReference>
<dbReference type="PANTHER" id="PTHR10039:SF15">
    <property type="entry name" value="NACHT DOMAIN-CONTAINING PROTEIN"/>
    <property type="match status" value="1"/>
</dbReference>
<accession>A0A2Z6UVR5</accession>